<dbReference type="PROSITE" id="PS50977">
    <property type="entry name" value="HTH_TETR_2"/>
    <property type="match status" value="1"/>
</dbReference>
<feature type="region of interest" description="Disordered" evidence="5">
    <location>
        <begin position="1"/>
        <end position="20"/>
    </location>
</feature>
<evidence type="ECO:0000256" key="3">
    <source>
        <dbReference type="ARBA" id="ARBA00023163"/>
    </source>
</evidence>
<dbReference type="Gene3D" id="1.10.357.10">
    <property type="entry name" value="Tetracycline Repressor, domain 2"/>
    <property type="match status" value="1"/>
</dbReference>
<evidence type="ECO:0000256" key="4">
    <source>
        <dbReference type="PROSITE-ProRule" id="PRU00335"/>
    </source>
</evidence>
<dbReference type="SUPFAM" id="SSF46689">
    <property type="entry name" value="Homeodomain-like"/>
    <property type="match status" value="1"/>
</dbReference>
<evidence type="ECO:0000256" key="5">
    <source>
        <dbReference type="SAM" id="MobiDB-lite"/>
    </source>
</evidence>
<accession>A0ABT4TLW1</accession>
<dbReference type="InterPro" id="IPR001647">
    <property type="entry name" value="HTH_TetR"/>
</dbReference>
<proteinExistence type="predicted"/>
<dbReference type="InterPro" id="IPR050109">
    <property type="entry name" value="HTH-type_TetR-like_transc_reg"/>
</dbReference>
<dbReference type="PANTHER" id="PTHR30055">
    <property type="entry name" value="HTH-TYPE TRANSCRIPTIONAL REGULATOR RUTR"/>
    <property type="match status" value="1"/>
</dbReference>
<organism evidence="7 8">
    <name type="scientific">Nocardiopsis suaedae</name>
    <dbReference type="NCBI Taxonomy" id="3018444"/>
    <lineage>
        <taxon>Bacteria</taxon>
        <taxon>Bacillati</taxon>
        <taxon>Actinomycetota</taxon>
        <taxon>Actinomycetes</taxon>
        <taxon>Streptosporangiales</taxon>
        <taxon>Nocardiopsidaceae</taxon>
        <taxon>Nocardiopsis</taxon>
    </lineage>
</organism>
<keyword evidence="2 4" id="KW-0238">DNA-binding</keyword>
<feature type="domain" description="HTH tetR-type" evidence="6">
    <location>
        <begin position="18"/>
        <end position="78"/>
    </location>
</feature>
<keyword evidence="1" id="KW-0805">Transcription regulation</keyword>
<evidence type="ECO:0000313" key="8">
    <source>
        <dbReference type="Proteomes" id="UP001165685"/>
    </source>
</evidence>
<dbReference type="Proteomes" id="UP001165685">
    <property type="component" value="Unassembled WGS sequence"/>
</dbReference>
<sequence>MSPRSHPAAEDGRTARSRATRTRVARAAAGLFVESGYTATSVQAIAARAGVAAQTVYYTFTTKSAVLTAALDLAVAGDDEPVPTLDRPWVHEALAAAPGEQLRRQAEGAAAVFARVAPLLEVVRSAAPADPDLEEVWRINTEQRLAVQRVFAGALADKGALRDGLTPDKAADIALAVLSPEVYTLLTGGRGWTADEWTGWAADALRRELTDMPPD</sequence>
<keyword evidence="3" id="KW-0804">Transcription</keyword>
<name>A0ABT4TLW1_9ACTN</name>
<evidence type="ECO:0000256" key="2">
    <source>
        <dbReference type="ARBA" id="ARBA00023125"/>
    </source>
</evidence>
<dbReference type="EMBL" id="JAQFWP010000024">
    <property type="protein sequence ID" value="MDA2805678.1"/>
    <property type="molecule type" value="Genomic_DNA"/>
</dbReference>
<dbReference type="PANTHER" id="PTHR30055:SF238">
    <property type="entry name" value="MYCOFACTOCIN BIOSYNTHESIS TRANSCRIPTIONAL REGULATOR MFTR-RELATED"/>
    <property type="match status" value="1"/>
</dbReference>
<dbReference type="InterPro" id="IPR009057">
    <property type="entry name" value="Homeodomain-like_sf"/>
</dbReference>
<dbReference type="Pfam" id="PF00440">
    <property type="entry name" value="TetR_N"/>
    <property type="match status" value="1"/>
</dbReference>
<gene>
    <name evidence="7" type="ORF">O4U47_14260</name>
</gene>
<keyword evidence="8" id="KW-1185">Reference proteome</keyword>
<reference evidence="7" key="1">
    <citation type="submission" date="2023-01" db="EMBL/GenBank/DDBJ databases">
        <title>Draft genome sequence of Nocardiopsis sp. LSu2-4 isolated from halophytes.</title>
        <authorList>
            <person name="Duangmal K."/>
            <person name="Chantavorakit T."/>
        </authorList>
    </citation>
    <scope>NUCLEOTIDE SEQUENCE</scope>
    <source>
        <strain evidence="7">LSu2-4</strain>
    </source>
</reference>
<protein>
    <submittedName>
        <fullName evidence="7">TetR/AcrR family transcriptional regulator</fullName>
    </submittedName>
</protein>
<evidence type="ECO:0000256" key="1">
    <source>
        <dbReference type="ARBA" id="ARBA00023015"/>
    </source>
</evidence>
<feature type="DNA-binding region" description="H-T-H motif" evidence="4">
    <location>
        <begin position="41"/>
        <end position="60"/>
    </location>
</feature>
<comment type="caution">
    <text evidence="7">The sequence shown here is derived from an EMBL/GenBank/DDBJ whole genome shotgun (WGS) entry which is preliminary data.</text>
</comment>
<evidence type="ECO:0000313" key="7">
    <source>
        <dbReference type="EMBL" id="MDA2805678.1"/>
    </source>
</evidence>
<dbReference type="RefSeq" id="WP_270678331.1">
    <property type="nucleotide sequence ID" value="NZ_JAQFWP010000024.1"/>
</dbReference>
<dbReference type="PRINTS" id="PR00455">
    <property type="entry name" value="HTHTETR"/>
</dbReference>
<evidence type="ECO:0000259" key="6">
    <source>
        <dbReference type="PROSITE" id="PS50977"/>
    </source>
</evidence>